<evidence type="ECO:0000259" key="1">
    <source>
        <dbReference type="SMART" id="SM00986"/>
    </source>
</evidence>
<accession>A0A2T5MDA6</accession>
<comment type="caution">
    <text evidence="2">The sequence shown here is derived from an EMBL/GenBank/DDBJ whole genome shotgun (WGS) entry which is preliminary data.</text>
</comment>
<dbReference type="InterPro" id="IPR005122">
    <property type="entry name" value="Uracil-DNA_glycosylase-like"/>
</dbReference>
<dbReference type="OrthoDB" id="9799921at2"/>
<dbReference type="CDD" id="cd10032">
    <property type="entry name" value="UDG-F6_HDG"/>
    <property type="match status" value="1"/>
</dbReference>
<gene>
    <name evidence="2" type="ORF">CJD38_13695</name>
</gene>
<protein>
    <submittedName>
        <fullName evidence="2">DNA-deoxyinosine glycosylase</fullName>
    </submittedName>
</protein>
<evidence type="ECO:0000313" key="3">
    <source>
        <dbReference type="Proteomes" id="UP000244248"/>
    </source>
</evidence>
<evidence type="ECO:0000313" key="2">
    <source>
        <dbReference type="EMBL" id="PTU30556.1"/>
    </source>
</evidence>
<feature type="domain" description="Uracil-DNA glycosylase-like" evidence="1">
    <location>
        <begin position="8"/>
        <end position="163"/>
    </location>
</feature>
<dbReference type="SMART" id="SM00987">
    <property type="entry name" value="UreE_C"/>
    <property type="match status" value="1"/>
</dbReference>
<name>A0A2T5MDA6_9GAMM</name>
<dbReference type="Gene3D" id="3.40.470.10">
    <property type="entry name" value="Uracil-DNA glycosylase-like domain"/>
    <property type="match status" value="1"/>
</dbReference>
<dbReference type="SUPFAM" id="SSF52141">
    <property type="entry name" value="Uracil-DNA glycosylase-like"/>
    <property type="match status" value="1"/>
</dbReference>
<dbReference type="Pfam" id="PF03167">
    <property type="entry name" value="UDG"/>
    <property type="match status" value="1"/>
</dbReference>
<reference evidence="2 3" key="1">
    <citation type="submission" date="2018-04" db="EMBL/GenBank/DDBJ databases">
        <title>Novel species isolated from glacier.</title>
        <authorList>
            <person name="Liu Q."/>
            <person name="Xin Y.-H."/>
        </authorList>
    </citation>
    <scope>NUCLEOTIDE SEQUENCE [LARGE SCALE GENOMIC DNA]</scope>
    <source>
        <strain evidence="2 3">GT1R17</strain>
    </source>
</reference>
<dbReference type="EMBL" id="QANS01000005">
    <property type="protein sequence ID" value="PTU30556.1"/>
    <property type="molecule type" value="Genomic_DNA"/>
</dbReference>
<dbReference type="NCBIfam" id="TIGR04274">
    <property type="entry name" value="hypoxanDNAglyco"/>
    <property type="match status" value="1"/>
</dbReference>
<proteinExistence type="predicted"/>
<dbReference type="SMART" id="SM00986">
    <property type="entry name" value="UDG"/>
    <property type="match status" value="1"/>
</dbReference>
<dbReference type="AlphaFoldDB" id="A0A2T5MDA6"/>
<sequence length="165" mass="18034">MSAVTSFNPISNQSARVLVLGSMPGVLSLKANQYYAHPRNSFWPIMAGIYGFDAESAYETRVEKLMASGVALWDVLHNCVRAGSLDSAIEAGSRVPNDFLSFFQQHPHIKHVVFNGAEAEKSFNTYVLPHLNVSGITFTRLPSSSPAHAVSLEQKIAAWRVALSD</sequence>
<organism evidence="2 3">
    <name type="scientific">Stenotrophobium rhamnosiphilum</name>
    <dbReference type="NCBI Taxonomy" id="2029166"/>
    <lineage>
        <taxon>Bacteria</taxon>
        <taxon>Pseudomonadati</taxon>
        <taxon>Pseudomonadota</taxon>
        <taxon>Gammaproteobacteria</taxon>
        <taxon>Nevskiales</taxon>
        <taxon>Nevskiaceae</taxon>
        <taxon>Stenotrophobium</taxon>
    </lineage>
</organism>
<dbReference type="InterPro" id="IPR026353">
    <property type="entry name" value="Hypoxan-DNA_Glyclase"/>
</dbReference>
<dbReference type="Proteomes" id="UP000244248">
    <property type="component" value="Unassembled WGS sequence"/>
</dbReference>
<keyword evidence="3" id="KW-1185">Reference proteome</keyword>
<dbReference type="RefSeq" id="WP_107940928.1">
    <property type="nucleotide sequence ID" value="NZ_QANS01000005.1"/>
</dbReference>
<dbReference type="InterPro" id="IPR036895">
    <property type="entry name" value="Uracil-DNA_glycosylase-like_sf"/>
</dbReference>